<sequence length="97" mass="11231">MIEHIVLFKFKPETTKAQKEEALKRLRELKNKLPGILDLQTNFNFTDRSKGYEIGLTVRFESMAAFEHYGPSPEHQAFVAFLDEIGVEDKLALDFEI</sequence>
<dbReference type="PANTHER" id="PTHR33178">
    <property type="match status" value="1"/>
</dbReference>
<accession>A0A8J2YGL6</accession>
<dbReference type="Proteomes" id="UP000628775">
    <property type="component" value="Unassembled WGS sequence"/>
</dbReference>
<dbReference type="RefSeq" id="WP_188691401.1">
    <property type="nucleotide sequence ID" value="NZ_BMIR01000005.1"/>
</dbReference>
<proteinExistence type="predicted"/>
<dbReference type="EMBL" id="BMIR01000005">
    <property type="protein sequence ID" value="GGE36708.1"/>
    <property type="molecule type" value="Genomic_DNA"/>
</dbReference>
<gene>
    <name evidence="3" type="ORF">GCM10011391_14440</name>
</gene>
<dbReference type="Pfam" id="PF07876">
    <property type="entry name" value="Dabb"/>
    <property type="match status" value="1"/>
</dbReference>
<organism evidence="3 4">
    <name type="scientific">Pullulanibacillus camelliae</name>
    <dbReference type="NCBI Taxonomy" id="1707096"/>
    <lineage>
        <taxon>Bacteria</taxon>
        <taxon>Bacillati</taxon>
        <taxon>Bacillota</taxon>
        <taxon>Bacilli</taxon>
        <taxon>Bacillales</taxon>
        <taxon>Sporolactobacillaceae</taxon>
        <taxon>Pullulanibacillus</taxon>
    </lineage>
</organism>
<dbReference type="InterPro" id="IPR044662">
    <property type="entry name" value="HS1/DABB1-like"/>
</dbReference>
<feature type="domain" description="Stress-response A/B barrel" evidence="2">
    <location>
        <begin position="2"/>
        <end position="95"/>
    </location>
</feature>
<dbReference type="AlphaFoldDB" id="A0A8J2YGL6"/>
<evidence type="ECO:0000256" key="1">
    <source>
        <dbReference type="ARBA" id="ARBA00011738"/>
    </source>
</evidence>
<dbReference type="SMART" id="SM00886">
    <property type="entry name" value="Dabb"/>
    <property type="match status" value="1"/>
</dbReference>
<comment type="caution">
    <text evidence="3">The sequence shown here is derived from an EMBL/GenBank/DDBJ whole genome shotgun (WGS) entry which is preliminary data.</text>
</comment>
<protein>
    <recommendedName>
        <fullName evidence="2">Stress-response A/B barrel domain-containing protein</fullName>
    </recommendedName>
</protein>
<dbReference type="PANTHER" id="PTHR33178:SF10">
    <property type="entry name" value="STRESS-RESPONSE A_B BARREL DOMAIN-CONTAINING PROTEIN"/>
    <property type="match status" value="1"/>
</dbReference>
<reference evidence="3" key="2">
    <citation type="submission" date="2020-09" db="EMBL/GenBank/DDBJ databases">
        <authorList>
            <person name="Sun Q."/>
            <person name="Zhou Y."/>
        </authorList>
    </citation>
    <scope>NUCLEOTIDE SEQUENCE</scope>
    <source>
        <strain evidence="3">CGMCC 1.15371</strain>
    </source>
</reference>
<dbReference type="InterPro" id="IPR013097">
    <property type="entry name" value="Dabb"/>
</dbReference>
<evidence type="ECO:0000313" key="3">
    <source>
        <dbReference type="EMBL" id="GGE36708.1"/>
    </source>
</evidence>
<name>A0A8J2YGL6_9BACL</name>
<comment type="subunit">
    <text evidence="1">Homodimer.</text>
</comment>
<dbReference type="Gene3D" id="3.30.70.100">
    <property type="match status" value="1"/>
</dbReference>
<dbReference type="SUPFAM" id="SSF54909">
    <property type="entry name" value="Dimeric alpha+beta barrel"/>
    <property type="match status" value="1"/>
</dbReference>
<reference evidence="3" key="1">
    <citation type="journal article" date="2014" name="Int. J. Syst. Evol. Microbiol.">
        <title>Complete genome sequence of Corynebacterium casei LMG S-19264T (=DSM 44701T), isolated from a smear-ripened cheese.</title>
        <authorList>
            <consortium name="US DOE Joint Genome Institute (JGI-PGF)"/>
            <person name="Walter F."/>
            <person name="Albersmeier A."/>
            <person name="Kalinowski J."/>
            <person name="Ruckert C."/>
        </authorList>
    </citation>
    <scope>NUCLEOTIDE SEQUENCE</scope>
    <source>
        <strain evidence="3">CGMCC 1.15371</strain>
    </source>
</reference>
<dbReference type="PROSITE" id="PS51502">
    <property type="entry name" value="S_R_A_B_BARREL"/>
    <property type="match status" value="1"/>
</dbReference>
<keyword evidence="4" id="KW-1185">Reference proteome</keyword>
<evidence type="ECO:0000259" key="2">
    <source>
        <dbReference type="PROSITE" id="PS51502"/>
    </source>
</evidence>
<evidence type="ECO:0000313" key="4">
    <source>
        <dbReference type="Proteomes" id="UP000628775"/>
    </source>
</evidence>
<dbReference type="InterPro" id="IPR011008">
    <property type="entry name" value="Dimeric_a/b-barrel"/>
</dbReference>